<comment type="caution">
    <text evidence="2">The sequence shown here is derived from an EMBL/GenBank/DDBJ whole genome shotgun (WGS) entry which is preliminary data.</text>
</comment>
<keyword evidence="3" id="KW-1185">Reference proteome</keyword>
<feature type="transmembrane region" description="Helical" evidence="1">
    <location>
        <begin position="119"/>
        <end position="140"/>
    </location>
</feature>
<feature type="transmembrane region" description="Helical" evidence="1">
    <location>
        <begin position="79"/>
        <end position="99"/>
    </location>
</feature>
<protein>
    <recommendedName>
        <fullName evidence="4">DUF998 domain-containing protein</fullName>
    </recommendedName>
</protein>
<name>A0ABS8UHL0_9GAMM</name>
<organism evidence="2 3">
    <name type="scientific">Luteimonas fraxinea</name>
    <dbReference type="NCBI Taxonomy" id="2901869"/>
    <lineage>
        <taxon>Bacteria</taxon>
        <taxon>Pseudomonadati</taxon>
        <taxon>Pseudomonadota</taxon>
        <taxon>Gammaproteobacteria</taxon>
        <taxon>Lysobacterales</taxon>
        <taxon>Lysobacteraceae</taxon>
        <taxon>Luteimonas</taxon>
    </lineage>
</organism>
<evidence type="ECO:0000313" key="2">
    <source>
        <dbReference type="EMBL" id="MCD9098452.1"/>
    </source>
</evidence>
<dbReference type="RefSeq" id="WP_232580465.1">
    <property type="nucleotide sequence ID" value="NZ_CP089507.1"/>
</dbReference>
<feature type="transmembrane region" description="Helical" evidence="1">
    <location>
        <begin position="147"/>
        <end position="164"/>
    </location>
</feature>
<dbReference type="EMBL" id="JAJQKU010000006">
    <property type="protein sequence ID" value="MCD9098452.1"/>
    <property type="molecule type" value="Genomic_DNA"/>
</dbReference>
<proteinExistence type="predicted"/>
<evidence type="ECO:0008006" key="4">
    <source>
        <dbReference type="Google" id="ProtNLM"/>
    </source>
</evidence>
<feature type="transmembrane region" description="Helical" evidence="1">
    <location>
        <begin position="170"/>
        <end position="188"/>
    </location>
</feature>
<keyword evidence="1" id="KW-0472">Membrane</keyword>
<dbReference type="Proteomes" id="UP001430360">
    <property type="component" value="Unassembled WGS sequence"/>
</dbReference>
<sequence length="192" mass="20275">MGGVSGVRLRPLVAGAHACTLLTLLAFAVLTGVPAGAPLAWSGARGMPLAWLFNVFAWIAPGLVVAFAALRLRATLPDAGLAAGIALRLLLLAALAFTAQGVWTLDPNELDAGASRWHATAWMVWNLAFGAGALMAGIALRTVRWPSLVICALVALCLLLPSLFGDQLGARVVLVCWWSWTLLLAWQLPRPH</sequence>
<evidence type="ECO:0000313" key="3">
    <source>
        <dbReference type="Proteomes" id="UP001430360"/>
    </source>
</evidence>
<gene>
    <name evidence="2" type="ORF">LTT95_16060</name>
</gene>
<evidence type="ECO:0000256" key="1">
    <source>
        <dbReference type="SAM" id="Phobius"/>
    </source>
</evidence>
<accession>A0ABS8UHL0</accession>
<keyword evidence="1" id="KW-1133">Transmembrane helix</keyword>
<reference evidence="2" key="2">
    <citation type="journal article" date="2022" name="Syst. Appl. Microbiol.">
        <title>Physiological and genomic characterisation of Luteimonas fraxinea sp. nov., a bacterial species associated with trees tolerant to ash dieback.</title>
        <authorList>
            <person name="Ulrich K."/>
            <person name="Becker R."/>
            <person name="Behrendt U."/>
            <person name="Kube M."/>
            <person name="Schneck V."/>
            <person name="Ulrich A."/>
        </authorList>
    </citation>
    <scope>NUCLEOTIDE SEQUENCE</scope>
    <source>
        <strain evidence="2">A1P009</strain>
    </source>
</reference>
<reference evidence="2" key="1">
    <citation type="submission" date="2021-12" db="EMBL/GenBank/DDBJ databases">
        <authorList>
            <person name="Ulrich A."/>
        </authorList>
    </citation>
    <scope>NUCLEOTIDE SEQUENCE</scope>
    <source>
        <strain evidence="2">A1P009</strain>
    </source>
</reference>
<keyword evidence="1" id="KW-0812">Transmembrane</keyword>
<feature type="transmembrane region" description="Helical" evidence="1">
    <location>
        <begin position="49"/>
        <end position="72"/>
    </location>
</feature>
<feature type="transmembrane region" description="Helical" evidence="1">
    <location>
        <begin position="12"/>
        <end position="37"/>
    </location>
</feature>